<evidence type="ECO:0000313" key="2">
    <source>
        <dbReference type="Proteomes" id="UP000297403"/>
    </source>
</evidence>
<dbReference type="AlphaFoldDB" id="A0AAQ2C3X9"/>
<evidence type="ECO:0000313" key="1">
    <source>
        <dbReference type="EMBL" id="TFC41819.1"/>
    </source>
</evidence>
<proteinExistence type="predicted"/>
<accession>A0AAQ2C3X9</accession>
<gene>
    <name evidence="1" type="ORF">E3O49_15695</name>
</gene>
<dbReference type="Proteomes" id="UP000297403">
    <property type="component" value="Unassembled WGS sequence"/>
</dbReference>
<reference evidence="1 2" key="1">
    <citation type="submission" date="2019-03" db="EMBL/GenBank/DDBJ databases">
        <title>Genomics of glacier-inhabiting Cryobacterium strains.</title>
        <authorList>
            <person name="Liu Q."/>
            <person name="Xin Y.-H."/>
        </authorList>
    </citation>
    <scope>NUCLEOTIDE SEQUENCE [LARGE SCALE GENOMIC DNA]</scope>
    <source>
        <strain evidence="2">TMT1-22</strain>
    </source>
</reference>
<dbReference type="RefSeq" id="WP_134365338.1">
    <property type="nucleotide sequence ID" value="NZ_SOFY01000084.1"/>
</dbReference>
<name>A0AAQ2C3X9_9MICO</name>
<sequence>MFGSDGTFISDSGLPARLAELRERRMLLRALRDDVEIAARSLAPTDLTGSWRSAAQRGYAERRSELAGELHRAARHLEDALAAVAAEIEEVQVVLAAASTRTPGAP</sequence>
<keyword evidence="2" id="KW-1185">Reference proteome</keyword>
<dbReference type="EMBL" id="SOFY01000084">
    <property type="protein sequence ID" value="TFC41819.1"/>
    <property type="molecule type" value="Genomic_DNA"/>
</dbReference>
<comment type="caution">
    <text evidence="1">The sequence shown here is derived from an EMBL/GenBank/DDBJ whole genome shotgun (WGS) entry which is preliminary data.</text>
</comment>
<organism evidence="1 2">
    <name type="scientific">Cryobacterium shii</name>
    <dbReference type="NCBI Taxonomy" id="1259235"/>
    <lineage>
        <taxon>Bacteria</taxon>
        <taxon>Bacillati</taxon>
        <taxon>Actinomycetota</taxon>
        <taxon>Actinomycetes</taxon>
        <taxon>Micrococcales</taxon>
        <taxon>Microbacteriaceae</taxon>
        <taxon>Cryobacterium</taxon>
    </lineage>
</organism>
<protein>
    <submittedName>
        <fullName evidence="1">Uncharacterized protein</fullName>
    </submittedName>
</protein>